<reference evidence="3 4" key="2">
    <citation type="submission" date="2018-11" db="EMBL/GenBank/DDBJ databases">
        <authorList>
            <consortium name="Pathogen Informatics"/>
        </authorList>
    </citation>
    <scope>NUCLEOTIDE SEQUENCE [LARGE SCALE GENOMIC DNA]</scope>
</reference>
<dbReference type="GO" id="GO:0010507">
    <property type="term" value="P:negative regulation of autophagy"/>
    <property type="evidence" value="ECO:0007669"/>
    <property type="project" value="TreeGrafter"/>
</dbReference>
<dbReference type="InterPro" id="IPR010569">
    <property type="entry name" value="Myotubularin-like_Pase_dom"/>
</dbReference>
<organism evidence="5">
    <name type="scientific">Soboliphyme baturini</name>
    <dbReference type="NCBI Taxonomy" id="241478"/>
    <lineage>
        <taxon>Eukaryota</taxon>
        <taxon>Metazoa</taxon>
        <taxon>Ecdysozoa</taxon>
        <taxon>Nematoda</taxon>
        <taxon>Enoplea</taxon>
        <taxon>Dorylaimia</taxon>
        <taxon>Dioctophymatida</taxon>
        <taxon>Dioctophymatoidea</taxon>
        <taxon>Soboliphymatidae</taxon>
        <taxon>Soboliphyme</taxon>
    </lineage>
</organism>
<dbReference type="AlphaFoldDB" id="A0A183IP66"/>
<feature type="domain" description="Myotubularin phosphatase" evidence="2">
    <location>
        <begin position="128"/>
        <end position="362"/>
    </location>
</feature>
<accession>A0A183IP66</accession>
<evidence type="ECO:0000313" key="4">
    <source>
        <dbReference type="Proteomes" id="UP000270296"/>
    </source>
</evidence>
<sequence length="393" mass="44579">MDLSELIEKSRYDNVKLFRPLRLPIVGSLVLTSFHTIFSQPAGAGTDTEDIWVVLHKSVDYTYCSRSQNGGCSVCVKCKNFATIFLLFNKYEDGQALANVINLLSNIDNYQLLYPFFYRPSYNITEDGWLAFTPQGEYSKLRIYADHWRLSSVNTDFQVCPTYPELVIVPKAVDDDVLIASSRFRDGCRFPVLSYFHPITKSALIRCSQPLVGPSNRRCKQDELLLNSMLVSSSRGYIVDTRCLAAAQSARSKGGGCEQEVFYPRWKRIHRAVPRRQAVQDCNSAGSSNNDRWLNRLGSTGWLQNVIELLDCACMIAQCIDREGEKSEVSVVVHGDEGTDTSLQVVCLVQVLLDPDCRTIRGYDYLYCTKYSKRYHYCCLSNELIVSSWKVSN</sequence>
<dbReference type="GO" id="GO:0005737">
    <property type="term" value="C:cytoplasm"/>
    <property type="evidence" value="ECO:0007669"/>
    <property type="project" value="TreeGrafter"/>
</dbReference>
<gene>
    <name evidence="3" type="ORF">SBAD_LOCUS5413</name>
</gene>
<evidence type="ECO:0000313" key="3">
    <source>
        <dbReference type="EMBL" id="VDP07163.1"/>
    </source>
</evidence>
<dbReference type="InterPro" id="IPR030564">
    <property type="entry name" value="Myotubularin"/>
</dbReference>
<dbReference type="OrthoDB" id="271628at2759"/>
<dbReference type="InterPro" id="IPR011993">
    <property type="entry name" value="PH-like_dom_sf"/>
</dbReference>
<dbReference type="PANTHER" id="PTHR10807:SF73">
    <property type="entry name" value="LD06050P"/>
    <property type="match status" value="1"/>
</dbReference>
<dbReference type="InterPro" id="IPR029021">
    <property type="entry name" value="Prot-tyrosine_phosphatase-like"/>
</dbReference>
<dbReference type="Proteomes" id="UP000270296">
    <property type="component" value="Unassembled WGS sequence"/>
</dbReference>
<proteinExistence type="inferred from homology"/>
<dbReference type="PANTHER" id="PTHR10807">
    <property type="entry name" value="MYOTUBULARIN-RELATED"/>
    <property type="match status" value="1"/>
</dbReference>
<evidence type="ECO:0000313" key="5">
    <source>
        <dbReference type="WBParaSite" id="SBAD_0000563001-mRNA-1"/>
    </source>
</evidence>
<dbReference type="GO" id="GO:0046856">
    <property type="term" value="P:phosphatidylinositol dephosphorylation"/>
    <property type="evidence" value="ECO:0007669"/>
    <property type="project" value="TreeGrafter"/>
</dbReference>
<dbReference type="SUPFAM" id="SSF50729">
    <property type="entry name" value="PH domain-like"/>
    <property type="match status" value="1"/>
</dbReference>
<name>A0A183IP66_9BILA</name>
<dbReference type="Gene3D" id="2.30.29.30">
    <property type="entry name" value="Pleckstrin-homology domain (PH domain)/Phosphotyrosine-binding domain (PTB)"/>
    <property type="match status" value="1"/>
</dbReference>
<dbReference type="EMBL" id="UZAM01008975">
    <property type="protein sequence ID" value="VDP07163.1"/>
    <property type="molecule type" value="Genomic_DNA"/>
</dbReference>
<dbReference type="InterPro" id="IPR048994">
    <property type="entry name" value="PH-GRAM_MTMR6-9"/>
</dbReference>
<reference evidence="5" key="1">
    <citation type="submission" date="2016-06" db="UniProtKB">
        <authorList>
            <consortium name="WormBaseParasite"/>
        </authorList>
    </citation>
    <scope>IDENTIFICATION</scope>
</reference>
<dbReference type="PROSITE" id="PS51339">
    <property type="entry name" value="PPASE_MYOTUBULARIN"/>
    <property type="match status" value="1"/>
</dbReference>
<evidence type="ECO:0000256" key="1">
    <source>
        <dbReference type="ARBA" id="ARBA00007471"/>
    </source>
</evidence>
<dbReference type="WBParaSite" id="SBAD_0000563001-mRNA-1">
    <property type="protein sequence ID" value="SBAD_0000563001-mRNA-1"/>
    <property type="gene ID" value="SBAD_0000563001"/>
</dbReference>
<keyword evidence="4" id="KW-1185">Reference proteome</keyword>
<dbReference type="Pfam" id="PF06602">
    <property type="entry name" value="Myotub-related"/>
    <property type="match status" value="1"/>
</dbReference>
<dbReference type="SUPFAM" id="SSF52799">
    <property type="entry name" value="(Phosphotyrosine protein) phosphatases II"/>
    <property type="match status" value="1"/>
</dbReference>
<comment type="similarity">
    <text evidence="1">Belongs to the protein-tyrosine phosphatase family. Non-receptor class myotubularin subfamily.</text>
</comment>
<protein>
    <submittedName>
        <fullName evidence="5">Myotubularin phosphatase domain-containing protein</fullName>
    </submittedName>
</protein>
<evidence type="ECO:0000259" key="2">
    <source>
        <dbReference type="PROSITE" id="PS51339"/>
    </source>
</evidence>
<dbReference type="GO" id="GO:0019903">
    <property type="term" value="F:protein phosphatase binding"/>
    <property type="evidence" value="ECO:0007669"/>
    <property type="project" value="TreeGrafter"/>
</dbReference>
<dbReference type="Pfam" id="PF21098">
    <property type="entry name" value="PH-GRAM_MTMR6-like"/>
    <property type="match status" value="1"/>
</dbReference>